<dbReference type="EMBL" id="JAAMOD010000040">
    <property type="protein sequence ID" value="KAF5245346.1"/>
    <property type="molecule type" value="Genomic_DNA"/>
</dbReference>
<gene>
    <name evidence="3" type="ORF">FAUST_1821</name>
</gene>
<keyword evidence="2" id="KW-0472">Membrane</keyword>
<proteinExistence type="predicted"/>
<sequence>MDSHRSSRRNSGQQSESTGTKQPEVTTFLTKESQTTTQSKVSPVRSWSWEIISLLFALALLVAIIAVPAHYNDKVLKRWPYDISLNTIIAILSTFMRASMMLVVAELVGQMGWHSLQKPRPVSDLHHFDNASRGILGAIKLFWNVPPRLASIIAAVIIILSPAIAPFSQQAVRTVPCPREVSGSASLPISHYVPAQGSSYRLSAGQSEISSDMKATMINGLVNPTGKDTAIEATCASGNCTFTENSQGVTHTSIAMCSSCLDTTEFIKLNVTKKPGYSILNYTLPNTQWLQPIGGGQLIDAATGDVDWALGGVDSAFAEMTKRSITNLTILTSSQSACTNISGAGANCPEDRFTSDTPELYRSQNVVAITCALYPCLKHYHAQVKEAKLEEKVISEEPLTPIEIIYSENGQLKVKNLKRTTIQSPCLVDGEEYNFDNFSRMAESTKNTSTVEIGGKNYTAPNQCIYEGRVTYLMGLENFMRDTIFNGACEPSYTTGTPPNCGNRWWLAPLYNSSYEALDTAVDEFATVITNNFRRQAAINMNISGSDKVTGTVNETTICTVFDWRWVLLPAGLMVVTMVLLIHVVVQSYTNAALPIWKTSVLPLLFYGPNVLNDLTRQTDLDELQRQAGKTKVEFKDDDDKVIFKPPLGSALVAVAASLLVVLEPLSEAKGSVVSGALVVSADACPVVEVEVEVIFSSEDQAR</sequence>
<keyword evidence="2" id="KW-1133">Transmembrane helix</keyword>
<name>A0AAN6C829_FUSAU</name>
<organism evidence="3 4">
    <name type="scientific">Fusarium austroamericanum</name>
    <dbReference type="NCBI Taxonomy" id="282268"/>
    <lineage>
        <taxon>Eukaryota</taxon>
        <taxon>Fungi</taxon>
        <taxon>Dikarya</taxon>
        <taxon>Ascomycota</taxon>
        <taxon>Pezizomycotina</taxon>
        <taxon>Sordariomycetes</taxon>
        <taxon>Hypocreomycetidae</taxon>
        <taxon>Hypocreales</taxon>
        <taxon>Nectriaceae</taxon>
        <taxon>Fusarium</taxon>
    </lineage>
</organism>
<reference evidence="3 4" key="1">
    <citation type="submission" date="2020-02" db="EMBL/GenBank/DDBJ databases">
        <title>Identification and distribution of gene clusters putatively required for synthesis of sphingolipid metabolism inhibitors in phylogenetically diverse species of the filamentous fungus Fusarium.</title>
        <authorList>
            <person name="Kim H.-S."/>
            <person name="Busman M."/>
            <person name="Brown D.W."/>
            <person name="Divon H."/>
            <person name="Uhlig S."/>
            <person name="Proctor R.H."/>
        </authorList>
    </citation>
    <scope>NUCLEOTIDE SEQUENCE [LARGE SCALE GENOMIC DNA]</scope>
    <source>
        <strain evidence="3 4">NRRL 2903</strain>
    </source>
</reference>
<evidence type="ECO:0000313" key="3">
    <source>
        <dbReference type="EMBL" id="KAF5245346.1"/>
    </source>
</evidence>
<feature type="region of interest" description="Disordered" evidence="1">
    <location>
        <begin position="1"/>
        <end position="33"/>
    </location>
</feature>
<feature type="transmembrane region" description="Helical" evidence="2">
    <location>
        <begin position="51"/>
        <end position="71"/>
    </location>
</feature>
<accession>A0AAN6C829</accession>
<evidence type="ECO:0000256" key="2">
    <source>
        <dbReference type="SAM" id="Phobius"/>
    </source>
</evidence>
<evidence type="ECO:0000256" key="1">
    <source>
        <dbReference type="SAM" id="MobiDB-lite"/>
    </source>
</evidence>
<dbReference type="Proteomes" id="UP000537989">
    <property type="component" value="Unassembled WGS sequence"/>
</dbReference>
<dbReference type="PANTHER" id="PTHR35394:SF5">
    <property type="entry name" value="DUF3176 DOMAIN-CONTAINING PROTEIN"/>
    <property type="match status" value="1"/>
</dbReference>
<protein>
    <submittedName>
        <fullName evidence="3">Uncharacterized protein</fullName>
    </submittedName>
</protein>
<dbReference type="PANTHER" id="PTHR35394">
    <property type="entry name" value="DUF3176 DOMAIN-CONTAINING PROTEIN"/>
    <property type="match status" value="1"/>
</dbReference>
<feature type="transmembrane region" description="Helical" evidence="2">
    <location>
        <begin position="149"/>
        <end position="168"/>
    </location>
</feature>
<comment type="caution">
    <text evidence="3">The sequence shown here is derived from an EMBL/GenBank/DDBJ whole genome shotgun (WGS) entry which is preliminary data.</text>
</comment>
<feature type="transmembrane region" description="Helical" evidence="2">
    <location>
        <begin position="83"/>
        <end position="108"/>
    </location>
</feature>
<keyword evidence="4" id="KW-1185">Reference proteome</keyword>
<feature type="transmembrane region" description="Helical" evidence="2">
    <location>
        <begin position="564"/>
        <end position="586"/>
    </location>
</feature>
<evidence type="ECO:0000313" key="4">
    <source>
        <dbReference type="Proteomes" id="UP000537989"/>
    </source>
</evidence>
<feature type="compositionally biased region" description="Polar residues" evidence="1">
    <location>
        <begin position="9"/>
        <end position="33"/>
    </location>
</feature>
<dbReference type="AlphaFoldDB" id="A0AAN6C829"/>
<dbReference type="InterPro" id="IPR021514">
    <property type="entry name" value="DUF3176"/>
</dbReference>
<dbReference type="Pfam" id="PF11374">
    <property type="entry name" value="DUF3176"/>
    <property type="match status" value="1"/>
</dbReference>
<keyword evidence="2" id="KW-0812">Transmembrane</keyword>